<evidence type="ECO:0000313" key="9">
    <source>
        <dbReference type="EMBL" id="MEO1767169.1"/>
    </source>
</evidence>
<feature type="domain" description="Cytochrome c-type biogenesis protein H Ig-like" evidence="7">
    <location>
        <begin position="285"/>
        <end position="390"/>
    </location>
</feature>
<dbReference type="PANTHER" id="PTHR47870">
    <property type="entry name" value="CYTOCHROME C-TYPE BIOGENESIS PROTEIN CCMH"/>
    <property type="match status" value="1"/>
</dbReference>
<dbReference type="InterPro" id="IPR056413">
    <property type="entry name" value="TPR_CcmH_CycH"/>
</dbReference>
<dbReference type="InterPro" id="IPR011990">
    <property type="entry name" value="TPR-like_helical_dom_sf"/>
</dbReference>
<evidence type="ECO:0000259" key="7">
    <source>
        <dbReference type="Pfam" id="PF23892"/>
    </source>
</evidence>
<keyword evidence="6" id="KW-1133">Transmembrane helix</keyword>
<name>A0ABV0EIE0_9BURK</name>
<evidence type="ECO:0000256" key="5">
    <source>
        <dbReference type="PROSITE-ProRule" id="PRU00339"/>
    </source>
</evidence>
<evidence type="ECO:0000256" key="6">
    <source>
        <dbReference type="SAM" id="Phobius"/>
    </source>
</evidence>
<keyword evidence="6" id="KW-0472">Membrane</keyword>
<dbReference type="PANTHER" id="PTHR47870:SF4">
    <property type="entry name" value="CYTOCHROME C-TYPE BIOGENESIS PROTEIN CYCH"/>
    <property type="match status" value="1"/>
</dbReference>
<organism evidence="9 10">
    <name type="scientific">Thiobacter aerophilum</name>
    <dbReference type="NCBI Taxonomy" id="3121275"/>
    <lineage>
        <taxon>Bacteria</taxon>
        <taxon>Pseudomonadati</taxon>
        <taxon>Pseudomonadota</taxon>
        <taxon>Betaproteobacteria</taxon>
        <taxon>Burkholderiales</taxon>
        <taxon>Thiobacteraceae</taxon>
        <taxon>Thiobacter</taxon>
    </lineage>
</organism>
<feature type="transmembrane region" description="Helical" evidence="6">
    <location>
        <begin position="93"/>
        <end position="113"/>
    </location>
</feature>
<dbReference type="NCBIfam" id="TIGR03142">
    <property type="entry name" value="cytochro_ccmI"/>
    <property type="match status" value="1"/>
</dbReference>
<dbReference type="Proteomes" id="UP001482231">
    <property type="component" value="Unassembled WGS sequence"/>
</dbReference>
<dbReference type="EMBL" id="JBAJEX010000005">
    <property type="protein sequence ID" value="MEO1767169.1"/>
    <property type="molecule type" value="Genomic_DNA"/>
</dbReference>
<feature type="repeat" description="TPR" evidence="5">
    <location>
        <begin position="151"/>
        <end position="184"/>
    </location>
</feature>
<reference evidence="9 10" key="1">
    <citation type="submission" date="2024-02" db="EMBL/GenBank/DDBJ databases">
        <title>New thermophilic sulfur-oxidizing bacteria from a hot springs of the Uzon caldera (Kamchatka, Russia).</title>
        <authorList>
            <person name="Dukat A.M."/>
            <person name="Elcheninov A.G."/>
            <person name="Frolov E.N."/>
        </authorList>
    </citation>
    <scope>NUCLEOTIDE SEQUENCE [LARGE SCALE GENOMIC DNA]</scope>
    <source>
        <strain evidence="9 10">AK1</strain>
    </source>
</reference>
<feature type="domain" description="Cytochrome c-type biogenesis protein H TPR" evidence="8">
    <location>
        <begin position="130"/>
        <end position="257"/>
    </location>
</feature>
<evidence type="ECO:0000256" key="3">
    <source>
        <dbReference type="ARBA" id="ARBA00022748"/>
    </source>
</evidence>
<keyword evidence="10" id="KW-1185">Reference proteome</keyword>
<dbReference type="Pfam" id="PF23914">
    <property type="entry name" value="TPR_CcmH_CycH"/>
    <property type="match status" value="1"/>
</dbReference>
<evidence type="ECO:0000313" key="10">
    <source>
        <dbReference type="Proteomes" id="UP001482231"/>
    </source>
</evidence>
<proteinExistence type="predicted"/>
<keyword evidence="3" id="KW-0201">Cytochrome c-type biogenesis</keyword>
<evidence type="ECO:0000256" key="2">
    <source>
        <dbReference type="ARBA" id="ARBA00022737"/>
    </source>
</evidence>
<evidence type="ECO:0000256" key="4">
    <source>
        <dbReference type="ARBA" id="ARBA00022803"/>
    </source>
</evidence>
<keyword evidence="2" id="KW-0677">Repeat</keyword>
<dbReference type="InterPro" id="IPR019734">
    <property type="entry name" value="TPR_rpt"/>
</dbReference>
<keyword evidence="4 5" id="KW-0802">TPR repeat</keyword>
<dbReference type="PROSITE" id="PS50005">
    <property type="entry name" value="TPR"/>
    <property type="match status" value="1"/>
</dbReference>
<dbReference type="Pfam" id="PF23892">
    <property type="entry name" value="Ig_CycH"/>
    <property type="match status" value="1"/>
</dbReference>
<protein>
    <submittedName>
        <fullName evidence="9">C-type cytochrome biogenesis protein CcmI</fullName>
    </submittedName>
</protein>
<evidence type="ECO:0000256" key="1">
    <source>
        <dbReference type="ARBA" id="ARBA00004196"/>
    </source>
</evidence>
<accession>A0ABV0EIE0</accession>
<gene>
    <name evidence="9" type="primary">ccmI</name>
    <name evidence="9" type="ORF">V6E02_08085</name>
</gene>
<dbReference type="InterPro" id="IPR017560">
    <property type="entry name" value="Cyt_c_biogenesis_CcmI"/>
</dbReference>
<dbReference type="SMART" id="SM00028">
    <property type="entry name" value="TPR"/>
    <property type="match status" value="2"/>
</dbReference>
<dbReference type="SUPFAM" id="SSF48452">
    <property type="entry name" value="TPR-like"/>
    <property type="match status" value="1"/>
</dbReference>
<keyword evidence="6" id="KW-0812">Transmembrane</keyword>
<sequence length="394" mass="41924">MSAFVVAAATLTLAAVLFVVLPLARGRSRPMVRPHDGVNVAVYQDQLAELQADLDAGTLSQSQFEAAKHELERRLLQDVAGAQPAPRAPIARWPALLVAVAIPLLAAVLYWQLGNPAAITAPRLAGLSPEQQVETLLPALEKHLAEKPDDATGWRMLGKAYMALERFPEAAAALDHAARLLPQDAQVLADYADALAMAQGQRLAGKPAELIARALNLDPDNGKALYLAGYAALEAGDRKTAARHWTRLLARLPADSEDASLVRRNLAELGVPEQETPSPGPVSISGTVRLADALRGKVAPEDTVFVFARAARGPRMPLAVLRLSARDLPARFNLDDTLAMAPQMKLSQFDQVIIGARVSKSGSATPQAGDLEGSTAPVKPGAKDVTLVIDRVVR</sequence>
<dbReference type="InterPro" id="IPR051263">
    <property type="entry name" value="C-type_cytochrome_biogenesis"/>
</dbReference>
<dbReference type="Gene3D" id="1.25.40.10">
    <property type="entry name" value="Tetratricopeptide repeat domain"/>
    <property type="match status" value="1"/>
</dbReference>
<evidence type="ECO:0000259" key="8">
    <source>
        <dbReference type="Pfam" id="PF23914"/>
    </source>
</evidence>
<dbReference type="InterPro" id="IPR056412">
    <property type="entry name" value="Ig_CycH"/>
</dbReference>
<comment type="caution">
    <text evidence="9">The sequence shown here is derived from an EMBL/GenBank/DDBJ whole genome shotgun (WGS) entry which is preliminary data.</text>
</comment>
<comment type="subcellular location">
    <subcellularLocation>
        <location evidence="1">Cell envelope</location>
    </subcellularLocation>
</comment>
<dbReference type="RefSeq" id="WP_347308279.1">
    <property type="nucleotide sequence ID" value="NZ_JBAJEX010000005.1"/>
</dbReference>